<dbReference type="InterPro" id="IPR051023">
    <property type="entry name" value="PP2A_Regulatory_Subunit_A"/>
</dbReference>
<dbReference type="PANTHER" id="PTHR10648">
    <property type="entry name" value="SERINE/THREONINE-PROTEIN PHOSPHATASE PP2A 65 KDA REGULATORY SUBUNIT"/>
    <property type="match status" value="1"/>
</dbReference>
<dbReference type="InterPro" id="IPR011989">
    <property type="entry name" value="ARM-like"/>
</dbReference>
<feature type="region of interest" description="Disordered" evidence="3">
    <location>
        <begin position="247"/>
        <end position="274"/>
    </location>
</feature>
<name>A0A1V9X975_9ACAR</name>
<dbReference type="AlphaFoldDB" id="A0A1V9X975"/>
<gene>
    <name evidence="4" type="ORF">BIW11_04221</name>
</gene>
<dbReference type="InParanoid" id="A0A1V9X975"/>
<comment type="caution">
    <text evidence="4">The sequence shown here is derived from an EMBL/GenBank/DDBJ whole genome shotgun (WGS) entry which is preliminary data.</text>
</comment>
<reference evidence="4 5" key="1">
    <citation type="journal article" date="2017" name="Gigascience">
        <title>Draft genome of the honey bee ectoparasitic mite, Tropilaelaps mercedesae, is shaped by the parasitic life history.</title>
        <authorList>
            <person name="Dong X."/>
            <person name="Armstrong S.D."/>
            <person name="Xia D."/>
            <person name="Makepeace B.L."/>
            <person name="Darby A.C."/>
            <person name="Kadowaki T."/>
        </authorList>
    </citation>
    <scope>NUCLEOTIDE SEQUENCE [LARGE SCALE GENOMIC DNA]</scope>
    <source>
        <strain evidence="4">Wuxi-XJTLU</strain>
    </source>
</reference>
<sequence length="811" mass="89252">MCGGRLANSRALLTDSLRDTAAQTELLPPFLELCNDPSFHVRRSCAVAMVELCQVLDAQCIQNSLVSKGFRSGKGGEGVAVDGDERSSPSVSLRSAISVQANPVRIFTFLPLSTSQLATFLSLCEDDAWSVRKACSESFMAISCVVEPRLRLEALAPRFIKLLADRAKWVAGAAYQNLGPFISTFADPKRTGLELVRPDGAGHEAAVRRTLDYDAPLHESGRMMNTSEDDGAAELRRTPIGSRIHISGKEDASPRAWSGWRRSTDGGDDATNNNSIALDLSGAVGERGASLSRRSGVGVARPAGEVNSTDVNFNSFMYWRSPLPQVDELRAAHGSPMSDSARGLHIGESERPIGAELGHDRYATKLTSGMAQLNLFDEARLTNTVPLQRSGEPSSRDGLWANGRQPTTMDEHLMEQEALDHETRLCGVPAELLRHFQCMLEPHVAQHVDCIDLPRSCAYSLPAVALALGPRNWKRHLRHLVTQLSQCVQWKVRHSVASSLHSLVIIVGDRDSVELLVPLFHTLCRDVDEVRLPLLRNFYQMCIHLEPQSRRMLLDALCEFARSENERVWRLRDELARQIALVAGCFSFGDRLRYFVPILEKLLQDKVAQVRSSAALCFGPIIWCASPFAKTLRARGRDGPAVLGSPGDDVGADEDEHLGLVDARAHEGRTPSLQHGAYSYGNPGDISSYFDAMELVFRKLNMDVKWIKWQHKQAFARLITSIVEQVPDCIDILEGADAATVARATEGLTLLCDQSVGLRNMAVMMKLIRPEVEALLGHGVPNVRLEVAALLSNMAARCADMLIEHRRACEP</sequence>
<dbReference type="EMBL" id="MNPL01018559">
    <property type="protein sequence ID" value="OQR70097.1"/>
    <property type="molecule type" value="Genomic_DNA"/>
</dbReference>
<dbReference type="InterPro" id="IPR016024">
    <property type="entry name" value="ARM-type_fold"/>
</dbReference>
<dbReference type="PANTHER" id="PTHR10648:SF1">
    <property type="entry name" value="SERINE_THREONINE-PROTEIN PHOSPHATASE 4 REGULATORY SUBUNIT 1"/>
    <property type="match status" value="1"/>
</dbReference>
<evidence type="ECO:0000256" key="2">
    <source>
        <dbReference type="PROSITE-ProRule" id="PRU00103"/>
    </source>
</evidence>
<feature type="repeat" description="HEAT" evidence="2">
    <location>
        <begin position="26"/>
        <end position="64"/>
    </location>
</feature>
<evidence type="ECO:0000256" key="3">
    <source>
        <dbReference type="SAM" id="MobiDB-lite"/>
    </source>
</evidence>
<protein>
    <submittedName>
        <fullName evidence="4">Serine/threonine-protein phosphatase 4 regulatory subunit 1-like</fullName>
    </submittedName>
</protein>
<evidence type="ECO:0000313" key="5">
    <source>
        <dbReference type="Proteomes" id="UP000192247"/>
    </source>
</evidence>
<dbReference type="OrthoDB" id="340346at2759"/>
<keyword evidence="5" id="KW-1185">Reference proteome</keyword>
<dbReference type="SUPFAM" id="SSF48371">
    <property type="entry name" value="ARM repeat"/>
    <property type="match status" value="1"/>
</dbReference>
<keyword evidence="1" id="KW-0677">Repeat</keyword>
<feature type="non-terminal residue" evidence="4">
    <location>
        <position position="811"/>
    </location>
</feature>
<dbReference type="GO" id="GO:0019888">
    <property type="term" value="F:protein phosphatase regulator activity"/>
    <property type="evidence" value="ECO:0007669"/>
    <property type="project" value="TreeGrafter"/>
</dbReference>
<proteinExistence type="predicted"/>
<dbReference type="STRING" id="418985.A0A1V9X975"/>
<dbReference type="GO" id="GO:0005737">
    <property type="term" value="C:cytoplasm"/>
    <property type="evidence" value="ECO:0007669"/>
    <property type="project" value="TreeGrafter"/>
</dbReference>
<dbReference type="InterPro" id="IPR021133">
    <property type="entry name" value="HEAT_type_2"/>
</dbReference>
<dbReference type="PROSITE" id="PS50077">
    <property type="entry name" value="HEAT_REPEAT"/>
    <property type="match status" value="1"/>
</dbReference>
<dbReference type="Gene3D" id="1.25.10.10">
    <property type="entry name" value="Leucine-rich Repeat Variant"/>
    <property type="match status" value="2"/>
</dbReference>
<dbReference type="InterPro" id="IPR000357">
    <property type="entry name" value="HEAT"/>
</dbReference>
<accession>A0A1V9X975</accession>
<organism evidence="4 5">
    <name type="scientific">Tropilaelaps mercedesae</name>
    <dbReference type="NCBI Taxonomy" id="418985"/>
    <lineage>
        <taxon>Eukaryota</taxon>
        <taxon>Metazoa</taxon>
        <taxon>Ecdysozoa</taxon>
        <taxon>Arthropoda</taxon>
        <taxon>Chelicerata</taxon>
        <taxon>Arachnida</taxon>
        <taxon>Acari</taxon>
        <taxon>Parasitiformes</taxon>
        <taxon>Mesostigmata</taxon>
        <taxon>Gamasina</taxon>
        <taxon>Dermanyssoidea</taxon>
        <taxon>Laelapidae</taxon>
        <taxon>Tropilaelaps</taxon>
    </lineage>
</organism>
<dbReference type="Proteomes" id="UP000192247">
    <property type="component" value="Unassembled WGS sequence"/>
</dbReference>
<dbReference type="Pfam" id="PF02985">
    <property type="entry name" value="HEAT"/>
    <property type="match status" value="2"/>
</dbReference>
<evidence type="ECO:0000256" key="1">
    <source>
        <dbReference type="ARBA" id="ARBA00022737"/>
    </source>
</evidence>
<evidence type="ECO:0000313" key="4">
    <source>
        <dbReference type="EMBL" id="OQR70097.1"/>
    </source>
</evidence>